<dbReference type="GO" id="GO:0004856">
    <property type="term" value="F:D-xylulokinase activity"/>
    <property type="evidence" value="ECO:0007669"/>
    <property type="project" value="TreeGrafter"/>
</dbReference>
<evidence type="ECO:0000256" key="2">
    <source>
        <dbReference type="ARBA" id="ARBA00022679"/>
    </source>
</evidence>
<dbReference type="GO" id="GO:0005997">
    <property type="term" value="P:xylulose metabolic process"/>
    <property type="evidence" value="ECO:0007669"/>
    <property type="project" value="TreeGrafter"/>
</dbReference>
<gene>
    <name evidence="4" type="ORF">THMIRHAS_13140</name>
</gene>
<dbReference type="InterPro" id="IPR043129">
    <property type="entry name" value="ATPase_NBD"/>
</dbReference>
<name>A0A6F8PUY2_9GAMM</name>
<dbReference type="PANTHER" id="PTHR10196:SF80">
    <property type="entry name" value="D-RIBULOSE KINASE"/>
    <property type="match status" value="1"/>
</dbReference>
<keyword evidence="3 4" id="KW-0418">Kinase</keyword>
<sequence length="551" mass="59984">MKTPSSRLVSKTVILLGIDLGTSGIRATLVERPVAVKPALFPDPKQDRILLTQTVPLVVQNLGVAGNFVKPPGGLAKHKVSLQPAHSAVQNPTVWQTALLELLGHLRHRFPLVKVDGIICDATSSSVMLADLHGRLLTNALMYNDAQAHQAADWITQTIANNPQAQNTAAVGASSSLAKVLFLAQDLQKHSALQVVHQVDWLNDFFCGFLAQGHCFSDENNLLKLGYDPLSGTYPQWVRSLLTEHAANLQLPQVGKPGEVLMAVSASCQAQFGFSAHCQVMYGTTDSIAGFFAAGACHEKDAVISLGSTLAIKQLVAQPLYAPKFGLYSHKVKGLWLLGGASNGGGKVLLTYFSLPQIIWMDAFLQCLWDCAATPLMDEKFHPYSALANCRELGDFYALSTLGERFPIYDPAMSARLAEIPEIPLNTIEISVLSTQQFKQIKSTSELYIMLQRAFGDRVSTLLAHANLFASIVQGLVQIEKQAFTLLEHYQAGKEAMRANLYSVGGGTQNGYWQLLREAHLQNCLQSAFSLDAAYGVTRLATINLTKEQSR</sequence>
<evidence type="ECO:0000313" key="5">
    <source>
        <dbReference type="Proteomes" id="UP000501726"/>
    </source>
</evidence>
<dbReference type="Gene3D" id="3.30.420.40">
    <property type="match status" value="2"/>
</dbReference>
<dbReference type="KEGG" id="tse:THMIRHAS_13140"/>
<dbReference type="AlphaFoldDB" id="A0A6F8PUY2"/>
<evidence type="ECO:0000313" key="4">
    <source>
        <dbReference type="EMBL" id="BBP45941.1"/>
    </source>
</evidence>
<protein>
    <submittedName>
        <fullName evidence="4">Carbohydrate kinase</fullName>
    </submittedName>
</protein>
<dbReference type="PANTHER" id="PTHR10196">
    <property type="entry name" value="SUGAR KINASE"/>
    <property type="match status" value="1"/>
</dbReference>
<dbReference type="GO" id="GO:0005829">
    <property type="term" value="C:cytosol"/>
    <property type="evidence" value="ECO:0007669"/>
    <property type="project" value="TreeGrafter"/>
</dbReference>
<dbReference type="Proteomes" id="UP000501726">
    <property type="component" value="Chromosome"/>
</dbReference>
<dbReference type="SUPFAM" id="SSF53067">
    <property type="entry name" value="Actin-like ATPase domain"/>
    <property type="match status" value="1"/>
</dbReference>
<reference evidence="5" key="1">
    <citation type="submission" date="2019-11" db="EMBL/GenBank/DDBJ databases">
        <title>Isolation and characterization of two novel species in the genus Thiomicrorhabdus.</title>
        <authorList>
            <person name="Mochizuki J."/>
            <person name="Kojima H."/>
            <person name="Fukui M."/>
        </authorList>
    </citation>
    <scope>NUCLEOTIDE SEQUENCE [LARGE SCALE GENOMIC DNA]</scope>
    <source>
        <strain evidence="5">aks77</strain>
    </source>
</reference>
<evidence type="ECO:0000256" key="1">
    <source>
        <dbReference type="ARBA" id="ARBA00009156"/>
    </source>
</evidence>
<comment type="similarity">
    <text evidence="1">Belongs to the FGGY kinase family.</text>
</comment>
<evidence type="ECO:0000256" key="3">
    <source>
        <dbReference type="ARBA" id="ARBA00022777"/>
    </source>
</evidence>
<keyword evidence="5" id="KW-1185">Reference proteome</keyword>
<proteinExistence type="inferred from homology"/>
<organism evidence="4 5">
    <name type="scientific">Thiosulfatimonas sediminis</name>
    <dbReference type="NCBI Taxonomy" id="2675054"/>
    <lineage>
        <taxon>Bacteria</taxon>
        <taxon>Pseudomonadati</taxon>
        <taxon>Pseudomonadota</taxon>
        <taxon>Gammaproteobacteria</taxon>
        <taxon>Thiotrichales</taxon>
        <taxon>Piscirickettsiaceae</taxon>
        <taxon>Thiosulfatimonas</taxon>
    </lineage>
</organism>
<dbReference type="GO" id="GO:0019150">
    <property type="term" value="F:D-ribulokinase activity"/>
    <property type="evidence" value="ECO:0007669"/>
    <property type="project" value="TreeGrafter"/>
</dbReference>
<keyword evidence="2" id="KW-0808">Transferase</keyword>
<accession>A0A6F8PUY2</accession>
<dbReference type="RefSeq" id="WP_173272096.1">
    <property type="nucleotide sequence ID" value="NZ_AP021889.1"/>
</dbReference>
<dbReference type="EMBL" id="AP021889">
    <property type="protein sequence ID" value="BBP45941.1"/>
    <property type="molecule type" value="Genomic_DNA"/>
</dbReference>